<organism evidence="2 3">
    <name type="scientific">Natrarchaeobaculum aegyptiacum</name>
    <dbReference type="NCBI Taxonomy" id="745377"/>
    <lineage>
        <taxon>Archaea</taxon>
        <taxon>Methanobacteriati</taxon>
        <taxon>Methanobacteriota</taxon>
        <taxon>Stenosarchaea group</taxon>
        <taxon>Halobacteria</taxon>
        <taxon>Halobacteriales</taxon>
        <taxon>Natrialbaceae</taxon>
        <taxon>Natrarchaeobaculum</taxon>
    </lineage>
</organism>
<dbReference type="AlphaFoldDB" id="A0A2Z2HZF2"/>
<dbReference type="Pfam" id="PF20575">
    <property type="entry name" value="HTH_63"/>
    <property type="match status" value="1"/>
</dbReference>
<accession>A0A2Z2HZF2</accession>
<evidence type="ECO:0000313" key="2">
    <source>
        <dbReference type="EMBL" id="ARS91895.1"/>
    </source>
</evidence>
<keyword evidence="3" id="KW-1185">Reference proteome</keyword>
<dbReference type="EMBL" id="CP019893">
    <property type="protein sequence ID" value="ARS91895.1"/>
    <property type="molecule type" value="Genomic_DNA"/>
</dbReference>
<evidence type="ECO:0000256" key="1">
    <source>
        <dbReference type="SAM" id="MobiDB-lite"/>
    </source>
</evidence>
<evidence type="ECO:0000313" key="3">
    <source>
        <dbReference type="Proteomes" id="UP000250088"/>
    </source>
</evidence>
<sequence length="184" mass="20834">MWTRSFVPVSTPRCERAIECARDLEAEGVLDCVEVGVWGREFAHTTLSQRVPQLEAIHRRLEAFEAWAETTDRDLEPFFTRRHVESEITGEQHVRWRLPVLALAEFDGDELVHVTPCTVGDRTVDVFDRLEALADGEFDGRDGHDGRLEADYRDRRVGEVISPTFDVEASDPDPRVEPSASGSN</sequence>
<gene>
    <name evidence="2" type="ORF">B1756_16320</name>
</gene>
<name>A0A2Z2HZF2_9EURY</name>
<dbReference type="KEGG" id="naj:B1756_16320"/>
<dbReference type="InterPro" id="IPR046783">
    <property type="entry name" value="HTH_63"/>
</dbReference>
<protein>
    <submittedName>
        <fullName evidence="2">Uncharacterized protein</fullName>
    </submittedName>
</protein>
<feature type="region of interest" description="Disordered" evidence="1">
    <location>
        <begin position="161"/>
        <end position="184"/>
    </location>
</feature>
<proteinExistence type="predicted"/>
<reference evidence="3" key="1">
    <citation type="submission" date="2017-02" db="EMBL/GenBank/DDBJ databases">
        <title>Natronthermophilus aegyptiacus gen. nov.,sp. nov., an aerobic, extremely halophilic alkalithermophilic archaeon isolated from the athalassohaline Wadi An Natrun, Egypt.</title>
        <authorList>
            <person name="Zhao B."/>
        </authorList>
    </citation>
    <scope>NUCLEOTIDE SEQUENCE [LARGE SCALE GENOMIC DNA]</scope>
    <source>
        <strain evidence="3">JW/NM-HA 15</strain>
    </source>
</reference>
<dbReference type="Proteomes" id="UP000250088">
    <property type="component" value="Chromosome"/>
</dbReference>